<organism evidence="5 6">
    <name type="scientific">Planobispora takensis</name>
    <dbReference type="NCBI Taxonomy" id="1367882"/>
    <lineage>
        <taxon>Bacteria</taxon>
        <taxon>Bacillati</taxon>
        <taxon>Actinomycetota</taxon>
        <taxon>Actinomycetes</taxon>
        <taxon>Streptosporangiales</taxon>
        <taxon>Streptosporangiaceae</taxon>
        <taxon>Planobispora</taxon>
    </lineage>
</organism>
<evidence type="ECO:0000313" key="5">
    <source>
        <dbReference type="EMBL" id="GII00261.1"/>
    </source>
</evidence>
<dbReference type="Gene3D" id="3.40.50.1820">
    <property type="entry name" value="alpha/beta hydrolase"/>
    <property type="match status" value="2"/>
</dbReference>
<dbReference type="InterPro" id="IPR006311">
    <property type="entry name" value="TAT_signal"/>
</dbReference>
<sequence>MKLRRTLLTLLAAALAAVTANTTGAAAVPVPIQVNAAAPEPVPGALQRHDITGTYVSGLSSGGFMANQLHVAHSAAFDGAGIFSAGPYRCAQGNLGHALNACMKTTLPGKTPAELAAETRNLASAGRVDPVSGLAGDPVYLYHGTADDTVLQAVNDDLAAYYGALGADVVYDRTSGAGHAWVSPAGTNACSSTASPYVNRCGGADPVGDMLRHLLGGVTAPGTGPLAGRLVSFDQDPYVPGGDPAAVSMGREGFVYVPPVCESGPCRLMVTLHGCYQYHGLVGDALIDKAYLNEYADANRMIVLYPQATTAPDNPRGCWNWWAYGGDTAYAERAGKQITALMGMVRALGGAEPGPTPTPTASPSPNPTSTPTPTSAPVCVTAGNYAHVAAGRARQRQGYAYAAGSGQNLGLWNVYVTSTIKEIAPGHWVRC</sequence>
<name>A0A8J3SV78_9ACTN</name>
<keyword evidence="6" id="KW-1185">Reference proteome</keyword>
<reference evidence="5" key="1">
    <citation type="submission" date="2021-01" db="EMBL/GenBank/DDBJ databases">
        <title>Whole genome shotgun sequence of Planobispora takensis NBRC 109077.</title>
        <authorList>
            <person name="Komaki H."/>
            <person name="Tamura T."/>
        </authorList>
    </citation>
    <scope>NUCLEOTIDE SEQUENCE</scope>
    <source>
        <strain evidence="5">NBRC 109077</strain>
    </source>
</reference>
<dbReference type="RefSeq" id="WP_203874669.1">
    <property type="nucleotide sequence ID" value="NZ_BOOK01000014.1"/>
</dbReference>
<evidence type="ECO:0000256" key="3">
    <source>
        <dbReference type="SAM" id="MobiDB-lite"/>
    </source>
</evidence>
<dbReference type="Proteomes" id="UP000634476">
    <property type="component" value="Unassembled WGS sequence"/>
</dbReference>
<gene>
    <name evidence="5" type="ORF">Pta02_22690</name>
</gene>
<feature type="compositionally biased region" description="Pro residues" evidence="3">
    <location>
        <begin position="354"/>
        <end position="370"/>
    </location>
</feature>
<evidence type="ECO:0000256" key="2">
    <source>
        <dbReference type="ARBA" id="ARBA00022801"/>
    </source>
</evidence>
<evidence type="ECO:0008006" key="7">
    <source>
        <dbReference type="Google" id="ProtNLM"/>
    </source>
</evidence>
<keyword evidence="2" id="KW-0378">Hydrolase</keyword>
<feature type="region of interest" description="Disordered" evidence="3">
    <location>
        <begin position="349"/>
        <end position="375"/>
    </location>
</feature>
<dbReference type="InterPro" id="IPR029058">
    <property type="entry name" value="AB_hydrolase_fold"/>
</dbReference>
<evidence type="ECO:0000313" key="6">
    <source>
        <dbReference type="Proteomes" id="UP000634476"/>
    </source>
</evidence>
<comment type="caution">
    <text evidence="5">The sequence shown here is derived from an EMBL/GenBank/DDBJ whole genome shotgun (WGS) entry which is preliminary data.</text>
</comment>
<dbReference type="GO" id="GO:0016787">
    <property type="term" value="F:hydrolase activity"/>
    <property type="evidence" value="ECO:0007669"/>
    <property type="project" value="UniProtKB-KW"/>
</dbReference>
<dbReference type="AlphaFoldDB" id="A0A8J3SV78"/>
<feature type="chain" id="PRO_5035220303" description="Poly(3-hydroxybutyrate) depolymerase" evidence="4">
    <location>
        <begin position="26"/>
        <end position="431"/>
    </location>
</feature>
<dbReference type="PANTHER" id="PTHR43037">
    <property type="entry name" value="UNNAMED PRODUCT-RELATED"/>
    <property type="match status" value="1"/>
</dbReference>
<dbReference type="EMBL" id="BOOK01000014">
    <property type="protein sequence ID" value="GII00261.1"/>
    <property type="molecule type" value="Genomic_DNA"/>
</dbReference>
<evidence type="ECO:0000256" key="1">
    <source>
        <dbReference type="ARBA" id="ARBA00022729"/>
    </source>
</evidence>
<evidence type="ECO:0000256" key="4">
    <source>
        <dbReference type="SAM" id="SignalP"/>
    </source>
</evidence>
<dbReference type="InterPro" id="IPR050955">
    <property type="entry name" value="Plant_Biomass_Hydrol_Est"/>
</dbReference>
<proteinExistence type="predicted"/>
<dbReference type="PROSITE" id="PS51318">
    <property type="entry name" value="TAT"/>
    <property type="match status" value="1"/>
</dbReference>
<dbReference type="SUPFAM" id="SSF53474">
    <property type="entry name" value="alpha/beta-Hydrolases"/>
    <property type="match status" value="1"/>
</dbReference>
<dbReference type="PANTHER" id="PTHR43037:SF5">
    <property type="entry name" value="FERULOYL ESTERASE"/>
    <property type="match status" value="1"/>
</dbReference>
<accession>A0A8J3SV78</accession>
<keyword evidence="1 4" id="KW-0732">Signal</keyword>
<protein>
    <recommendedName>
        <fullName evidence="7">Poly(3-hydroxybutyrate) depolymerase</fullName>
    </recommendedName>
</protein>
<feature type="signal peptide" evidence="4">
    <location>
        <begin position="1"/>
        <end position="25"/>
    </location>
</feature>